<evidence type="ECO:0000313" key="3">
    <source>
        <dbReference type="EMBL" id="GAA3606166.1"/>
    </source>
</evidence>
<evidence type="ECO:0000256" key="2">
    <source>
        <dbReference type="SAM" id="Phobius"/>
    </source>
</evidence>
<keyword evidence="2" id="KW-0812">Transmembrane</keyword>
<feature type="transmembrane region" description="Helical" evidence="2">
    <location>
        <begin position="48"/>
        <end position="77"/>
    </location>
</feature>
<feature type="transmembrane region" description="Helical" evidence="2">
    <location>
        <begin position="372"/>
        <end position="392"/>
    </location>
</feature>
<evidence type="ECO:0008006" key="5">
    <source>
        <dbReference type="Google" id="ProtNLM"/>
    </source>
</evidence>
<evidence type="ECO:0000313" key="4">
    <source>
        <dbReference type="Proteomes" id="UP001501490"/>
    </source>
</evidence>
<dbReference type="Pfam" id="PF19877">
    <property type="entry name" value="DUF6350"/>
    <property type="match status" value="1"/>
</dbReference>
<sequence length="471" mass="47068">MAPSLSQRVRLRRASSSRADDLTLRATEPDAEPTVLLDRGPAPLPVGWPLAAALAGVLVAGVGWVIVVGLTVLGWLAVDADTAAGPLSGAILVGTKVWVYANGAGLSLAGLRLTLVPWGAVALFAFVLARCTSFAAARTVGREPAEGAGEATGGEARPGPVESRRRTALGIAVLATFGYLGPLIVVALLLGSPAPNLRTLATLAVLAAAALWGSCRALGVEVTSSWPAWLLPVPTAVLGTQLVLLAAGAAVVVTGLLTHLDRVTSLNHALGAGVTGGIALLVGQLAFAPNAMVWGGAYALGAGFGLGDGSVVAPSATQVGLLPGVPILGAVPVSGAGGAEQLLWLGSGVLAGLVAAWLVVRRGPAARFDETALVGGLSGVIGGLVFVVLAWASSGDLGVLRLAGLGPRLPELTVMAVSTLGLSGMIGGLVLGLLRRTGADEPVAEDADRDGDDDPEATVQLDRQEAMSGSR</sequence>
<gene>
    <name evidence="3" type="ORF">GCM10022236_05000</name>
</gene>
<evidence type="ECO:0000256" key="1">
    <source>
        <dbReference type="SAM" id="MobiDB-lite"/>
    </source>
</evidence>
<keyword evidence="2" id="KW-1133">Transmembrane helix</keyword>
<protein>
    <recommendedName>
        <fullName evidence="5">Ammonium transporter AmtB-like domain-containing protein</fullName>
    </recommendedName>
</protein>
<reference evidence="4" key="1">
    <citation type="journal article" date="2019" name="Int. J. Syst. Evol. Microbiol.">
        <title>The Global Catalogue of Microorganisms (GCM) 10K type strain sequencing project: providing services to taxonomists for standard genome sequencing and annotation.</title>
        <authorList>
            <consortium name="The Broad Institute Genomics Platform"/>
            <consortium name="The Broad Institute Genome Sequencing Center for Infectious Disease"/>
            <person name="Wu L."/>
            <person name="Ma J."/>
        </authorList>
    </citation>
    <scope>NUCLEOTIDE SEQUENCE [LARGE SCALE GENOMIC DNA]</scope>
    <source>
        <strain evidence="4">JCM 16929</strain>
    </source>
</reference>
<dbReference type="RefSeq" id="WP_344801500.1">
    <property type="nucleotide sequence ID" value="NZ_BAABAB010000005.1"/>
</dbReference>
<feature type="transmembrane region" description="Helical" evidence="2">
    <location>
        <begin position="269"/>
        <end position="288"/>
    </location>
</feature>
<feature type="transmembrane region" description="Helical" evidence="2">
    <location>
        <begin position="231"/>
        <end position="257"/>
    </location>
</feature>
<feature type="transmembrane region" description="Helical" evidence="2">
    <location>
        <begin position="113"/>
        <end position="137"/>
    </location>
</feature>
<organism evidence="3 4">
    <name type="scientific">Microlunatus ginsengisoli</name>
    <dbReference type="NCBI Taxonomy" id="363863"/>
    <lineage>
        <taxon>Bacteria</taxon>
        <taxon>Bacillati</taxon>
        <taxon>Actinomycetota</taxon>
        <taxon>Actinomycetes</taxon>
        <taxon>Propionibacteriales</taxon>
        <taxon>Propionibacteriaceae</taxon>
        <taxon>Microlunatus</taxon>
    </lineage>
</organism>
<dbReference type="Proteomes" id="UP001501490">
    <property type="component" value="Unassembled WGS sequence"/>
</dbReference>
<comment type="caution">
    <text evidence="3">The sequence shown here is derived from an EMBL/GenBank/DDBJ whole genome shotgun (WGS) entry which is preliminary data.</text>
</comment>
<dbReference type="InterPro" id="IPR045931">
    <property type="entry name" value="DUF6350"/>
</dbReference>
<keyword evidence="4" id="KW-1185">Reference proteome</keyword>
<feature type="transmembrane region" description="Helical" evidence="2">
    <location>
        <begin position="412"/>
        <end position="434"/>
    </location>
</feature>
<accession>A0ABP6ZEM3</accession>
<name>A0ABP6ZEM3_9ACTN</name>
<dbReference type="EMBL" id="BAABAB010000005">
    <property type="protein sequence ID" value="GAA3606166.1"/>
    <property type="molecule type" value="Genomic_DNA"/>
</dbReference>
<feature type="transmembrane region" description="Helical" evidence="2">
    <location>
        <begin position="168"/>
        <end position="190"/>
    </location>
</feature>
<feature type="compositionally biased region" description="Acidic residues" evidence="1">
    <location>
        <begin position="442"/>
        <end position="456"/>
    </location>
</feature>
<proteinExistence type="predicted"/>
<feature type="transmembrane region" description="Helical" evidence="2">
    <location>
        <begin position="342"/>
        <end position="360"/>
    </location>
</feature>
<feature type="region of interest" description="Disordered" evidence="1">
    <location>
        <begin position="442"/>
        <end position="471"/>
    </location>
</feature>
<keyword evidence="2" id="KW-0472">Membrane</keyword>